<comment type="caution">
    <text evidence="2">The sequence shown here is derived from an EMBL/GenBank/DDBJ whole genome shotgun (WGS) entry which is preliminary data.</text>
</comment>
<dbReference type="SUPFAM" id="SSF51905">
    <property type="entry name" value="FAD/NAD(P)-binding domain"/>
    <property type="match status" value="1"/>
</dbReference>
<proteinExistence type="predicted"/>
<dbReference type="EMBL" id="JACXYU010000003">
    <property type="protein sequence ID" value="MBD3931532.1"/>
    <property type="molecule type" value="Genomic_DNA"/>
</dbReference>
<protein>
    <submittedName>
        <fullName evidence="2">FAD-dependent monooxygenase</fullName>
    </submittedName>
</protein>
<name>A0A927IBZ9_9ACTN</name>
<feature type="domain" description="FAD-binding" evidence="1">
    <location>
        <begin position="2"/>
        <end position="340"/>
    </location>
</feature>
<dbReference type="Proteomes" id="UP000632289">
    <property type="component" value="Unassembled WGS sequence"/>
</dbReference>
<dbReference type="InterPro" id="IPR002938">
    <property type="entry name" value="FAD-bd"/>
</dbReference>
<dbReference type="PANTHER" id="PTHR43422:SF3">
    <property type="entry name" value="THIAMINE THIAZOLE SYNTHASE"/>
    <property type="match status" value="1"/>
</dbReference>
<gene>
    <name evidence="2" type="ORF">IF129_08135</name>
</gene>
<keyword evidence="2" id="KW-0560">Oxidoreductase</keyword>
<sequence length="459" mass="48914">MVLGGGLAGMLAAAALARHVDRVTVVERDVLPTRPEPRRGVPQARHAHLLWSGGARAIEALVPGMEERWLAAGARRIGMPDGIVSLSAQGWLHRWPDLQYLITCSRDLLDRTLRERVLADGRITVRQGVTADGLAGGATRVTGVRLRDPATGEETTVDAALVVDATGRASRAPAWLEQLGLPGVPEEVIDSGLAYASRLFHAPPGSGPAVPLVNVQADHRAPRPGRTATLVPIEGDRWLVTLSGTRGGEPPLDAERFTEFARDAVRHPIVGELLAGAEPAGPVHRSRSTVNRRRSFERLPHWPEGFVVLGDAVATYNPVYGHGMSVAAHGATALRENLARRGLAPGTARAVQRAVARAVDGAWSTATSQDVRYPDAIGPRPPLPLKMLGRYVDRLMATANTRPAAARALYTAFTLSGPMAGLVAPAALVATLRGPRRPAPAEPPFTPEELRVLRLPDPV</sequence>
<dbReference type="AlphaFoldDB" id="A0A927IBZ9"/>
<dbReference type="GO" id="GO:0004497">
    <property type="term" value="F:monooxygenase activity"/>
    <property type="evidence" value="ECO:0007669"/>
    <property type="project" value="UniProtKB-KW"/>
</dbReference>
<keyword evidence="3" id="KW-1185">Reference proteome</keyword>
<reference evidence="2" key="1">
    <citation type="submission" date="2020-09" db="EMBL/GenBank/DDBJ databases">
        <title>Secondary metabolite and genome analysis of marine Streptomyces chumphonensis KK1-2T.</title>
        <authorList>
            <person name="Phongsopitanun W."/>
            <person name="Kanchanasin P."/>
            <person name="Pittayakhajonwut P."/>
            <person name="Suwanborirux K."/>
            <person name="Tanasupawat S."/>
        </authorList>
    </citation>
    <scope>NUCLEOTIDE SEQUENCE</scope>
    <source>
        <strain evidence="2">KK1-2</strain>
    </source>
</reference>
<organism evidence="2 3">
    <name type="scientific">Streptomyces chumphonensis</name>
    <dbReference type="NCBI Taxonomy" id="1214925"/>
    <lineage>
        <taxon>Bacteria</taxon>
        <taxon>Bacillati</taxon>
        <taxon>Actinomycetota</taxon>
        <taxon>Actinomycetes</taxon>
        <taxon>Kitasatosporales</taxon>
        <taxon>Streptomycetaceae</taxon>
        <taxon>Streptomyces</taxon>
    </lineage>
</organism>
<dbReference type="PANTHER" id="PTHR43422">
    <property type="entry name" value="THIAMINE THIAZOLE SYNTHASE"/>
    <property type="match status" value="1"/>
</dbReference>
<keyword evidence="2" id="KW-0503">Monooxygenase</keyword>
<accession>A0A927IBZ9</accession>
<dbReference type="InterPro" id="IPR036188">
    <property type="entry name" value="FAD/NAD-bd_sf"/>
</dbReference>
<dbReference type="Gene3D" id="3.50.50.60">
    <property type="entry name" value="FAD/NAD(P)-binding domain"/>
    <property type="match status" value="1"/>
</dbReference>
<evidence type="ECO:0000259" key="1">
    <source>
        <dbReference type="Pfam" id="PF01494"/>
    </source>
</evidence>
<evidence type="ECO:0000313" key="3">
    <source>
        <dbReference type="Proteomes" id="UP000632289"/>
    </source>
</evidence>
<dbReference type="Pfam" id="PF01494">
    <property type="entry name" value="FAD_binding_3"/>
    <property type="match status" value="1"/>
</dbReference>
<dbReference type="GO" id="GO:0071949">
    <property type="term" value="F:FAD binding"/>
    <property type="evidence" value="ECO:0007669"/>
    <property type="project" value="InterPro"/>
</dbReference>
<evidence type="ECO:0000313" key="2">
    <source>
        <dbReference type="EMBL" id="MBD3931532.1"/>
    </source>
</evidence>